<organism evidence="1 2">
    <name type="scientific">Coregonus suidteri</name>
    <dbReference type="NCBI Taxonomy" id="861788"/>
    <lineage>
        <taxon>Eukaryota</taxon>
        <taxon>Metazoa</taxon>
        <taxon>Chordata</taxon>
        <taxon>Craniata</taxon>
        <taxon>Vertebrata</taxon>
        <taxon>Euteleostomi</taxon>
        <taxon>Actinopterygii</taxon>
        <taxon>Neopterygii</taxon>
        <taxon>Teleostei</taxon>
        <taxon>Protacanthopterygii</taxon>
        <taxon>Salmoniformes</taxon>
        <taxon>Salmonidae</taxon>
        <taxon>Coregoninae</taxon>
        <taxon>Coregonus</taxon>
    </lineage>
</organism>
<dbReference type="Proteomes" id="UP001356427">
    <property type="component" value="Unassembled WGS sequence"/>
</dbReference>
<name>A0AAN8LAP4_9TELE</name>
<reference evidence="1 2" key="1">
    <citation type="submission" date="2021-04" db="EMBL/GenBank/DDBJ databases">
        <authorList>
            <person name="De Guttry C."/>
            <person name="Zahm M."/>
            <person name="Klopp C."/>
            <person name="Cabau C."/>
            <person name="Louis A."/>
            <person name="Berthelot C."/>
            <person name="Parey E."/>
            <person name="Roest Crollius H."/>
            <person name="Montfort J."/>
            <person name="Robinson-Rechavi M."/>
            <person name="Bucao C."/>
            <person name="Bouchez O."/>
            <person name="Gislard M."/>
            <person name="Lluch J."/>
            <person name="Milhes M."/>
            <person name="Lampietro C."/>
            <person name="Lopez Roques C."/>
            <person name="Donnadieu C."/>
            <person name="Braasch I."/>
            <person name="Desvignes T."/>
            <person name="Postlethwait J."/>
            <person name="Bobe J."/>
            <person name="Wedekind C."/>
            <person name="Guiguen Y."/>
        </authorList>
    </citation>
    <scope>NUCLEOTIDE SEQUENCE [LARGE SCALE GENOMIC DNA]</scope>
    <source>
        <strain evidence="1">Cs_M1</strain>
        <tissue evidence="1">Blood</tissue>
    </source>
</reference>
<gene>
    <name evidence="1" type="ORF">J4Q44_G00252480</name>
</gene>
<keyword evidence="2" id="KW-1185">Reference proteome</keyword>
<comment type="caution">
    <text evidence="1">The sequence shown here is derived from an EMBL/GenBank/DDBJ whole genome shotgun (WGS) entry which is preliminary data.</text>
</comment>
<protein>
    <submittedName>
        <fullName evidence="1">Uncharacterized protein</fullName>
    </submittedName>
</protein>
<evidence type="ECO:0000313" key="1">
    <source>
        <dbReference type="EMBL" id="KAK6304662.1"/>
    </source>
</evidence>
<proteinExistence type="predicted"/>
<dbReference type="EMBL" id="JAGTTL010000023">
    <property type="protein sequence ID" value="KAK6304662.1"/>
    <property type="molecule type" value="Genomic_DNA"/>
</dbReference>
<dbReference type="AlphaFoldDB" id="A0AAN8LAP4"/>
<evidence type="ECO:0000313" key="2">
    <source>
        <dbReference type="Proteomes" id="UP001356427"/>
    </source>
</evidence>
<accession>A0AAN8LAP4</accession>
<sequence length="126" mass="15075">MELLFVNQRMANLHHLLFRLMTAWTLLTRSLIRKSLIMMYEIMLSFDPGRTRIFVCYYSVCKVLFVSMRSKNKILVITTWSVNNCPLFPYTNPYLSINVLFHSTFPKQHFTWAYWSISHCVTSYFV</sequence>